<protein>
    <submittedName>
        <fullName evidence="1">Uncharacterized protein</fullName>
    </submittedName>
</protein>
<name>A0ABR1N3P7_9PEZI</name>
<keyword evidence="2" id="KW-1185">Reference proteome</keyword>
<dbReference type="EMBL" id="JBBPBF010000026">
    <property type="protein sequence ID" value="KAK7608905.1"/>
    <property type="molecule type" value="Genomic_DNA"/>
</dbReference>
<evidence type="ECO:0000313" key="1">
    <source>
        <dbReference type="EMBL" id="KAK7608905.1"/>
    </source>
</evidence>
<gene>
    <name evidence="1" type="ORF">JOL62DRAFT_195620</name>
</gene>
<accession>A0ABR1N3P7</accession>
<evidence type="ECO:0000313" key="2">
    <source>
        <dbReference type="Proteomes" id="UP001367316"/>
    </source>
</evidence>
<proteinExistence type="predicted"/>
<sequence>MQKKKLILASRRRPGQGALPPWSPGWLLVHPHPDPAAPSPSSLYALRCLVRPDIHHLSLLPLPFPTQPNPPQPNPLLLQPQHSLSRPALPALPPFHTPSLCLLPSSRPLQPPAPARPISRLVFVWSSWLLVAGDCCSCHFQALTRREDHLSTPSTHQLRIQQLRRHPAAASAQTASDCALVYHVARAQDHSGEERLKSCIPRPLVATQ</sequence>
<dbReference type="Proteomes" id="UP001367316">
    <property type="component" value="Unassembled WGS sequence"/>
</dbReference>
<comment type="caution">
    <text evidence="1">The sequence shown here is derived from an EMBL/GenBank/DDBJ whole genome shotgun (WGS) entry which is preliminary data.</text>
</comment>
<organism evidence="1 2">
    <name type="scientific">Phyllosticta paracitricarpa</name>
    <dbReference type="NCBI Taxonomy" id="2016321"/>
    <lineage>
        <taxon>Eukaryota</taxon>
        <taxon>Fungi</taxon>
        <taxon>Dikarya</taxon>
        <taxon>Ascomycota</taxon>
        <taxon>Pezizomycotina</taxon>
        <taxon>Dothideomycetes</taxon>
        <taxon>Dothideomycetes incertae sedis</taxon>
        <taxon>Botryosphaeriales</taxon>
        <taxon>Phyllostictaceae</taxon>
        <taxon>Phyllosticta</taxon>
    </lineage>
</organism>
<reference evidence="1 2" key="1">
    <citation type="submission" date="2024-04" db="EMBL/GenBank/DDBJ databases">
        <title>Phyllosticta paracitricarpa is synonymous to the EU quarantine fungus P. citricarpa based on phylogenomic analyses.</title>
        <authorList>
            <consortium name="Lawrence Berkeley National Laboratory"/>
            <person name="Van ingen-buijs V.A."/>
            <person name="Van westerhoven A.C."/>
            <person name="Haridas S."/>
            <person name="Skiadas P."/>
            <person name="Martin F."/>
            <person name="Groenewald J.Z."/>
            <person name="Crous P.W."/>
            <person name="Seidl M.F."/>
        </authorList>
    </citation>
    <scope>NUCLEOTIDE SEQUENCE [LARGE SCALE GENOMIC DNA]</scope>
    <source>
        <strain evidence="1 2">CBS 141358</strain>
    </source>
</reference>